<protein>
    <submittedName>
        <fullName evidence="1">T9SS type A sorting domain-containing protein</fullName>
    </submittedName>
</protein>
<dbReference type="Proteomes" id="UP001595191">
    <property type="component" value="Unassembled WGS sequence"/>
</dbReference>
<reference evidence="1" key="1">
    <citation type="submission" date="2024-09" db="EMBL/GenBank/DDBJ databases">
        <authorList>
            <person name="Liu J."/>
        </authorList>
    </citation>
    <scope>NUCLEOTIDE SEQUENCE</scope>
    <source>
        <strain evidence="1">NBU2967</strain>
    </source>
</reference>
<feature type="non-terminal residue" evidence="1">
    <location>
        <position position="1"/>
    </location>
</feature>
<evidence type="ECO:0000313" key="1">
    <source>
        <dbReference type="EMBL" id="MFH6604533.1"/>
    </source>
</evidence>
<proteinExistence type="predicted"/>
<sequence length="145" mass="15989">SGISALDIWLYPNYGSTAPGSSLYDNLVVSKMAGSSNKTSQEGKSILNSYTIFQGQENKNSPNIGISISPNPTTGTMYLDLQNLEGIEVNCIIYNSAQQIVWTRKFFSNHELIEEVNLGNSSEGIYYLMIQSLYGSVFKTVVLKK</sequence>
<comment type="caution">
    <text evidence="1">The sequence shown here is derived from an EMBL/GenBank/DDBJ whole genome shotgun (WGS) entry which is preliminary data.</text>
</comment>
<name>A0ACC7LLA0_9FLAO</name>
<organism evidence="1 2">
    <name type="scientific">Meishania litoralis</name>
    <dbReference type="NCBI Taxonomy" id="3434685"/>
    <lineage>
        <taxon>Bacteria</taxon>
        <taxon>Pseudomonadati</taxon>
        <taxon>Bacteroidota</taxon>
        <taxon>Flavobacteriia</taxon>
        <taxon>Flavobacteriales</taxon>
        <taxon>Flavobacteriaceae</taxon>
        <taxon>Meishania</taxon>
    </lineage>
</organism>
<keyword evidence="2" id="KW-1185">Reference proteome</keyword>
<evidence type="ECO:0000313" key="2">
    <source>
        <dbReference type="Proteomes" id="UP001595191"/>
    </source>
</evidence>
<dbReference type="EMBL" id="JBHFPV010000002">
    <property type="protein sequence ID" value="MFH6604533.1"/>
    <property type="molecule type" value="Genomic_DNA"/>
</dbReference>
<gene>
    <name evidence="1" type="ORF">ACEZ3G_13670</name>
</gene>
<accession>A0ACC7LLA0</accession>